<dbReference type="RefSeq" id="WP_005304689.1">
    <property type="nucleotide sequence ID" value="NZ_PYOG01000003.1"/>
</dbReference>
<proteinExistence type="predicted"/>
<accession>A0A2T3QN44</accession>
<dbReference type="OrthoDB" id="6400666at2"/>
<protein>
    <recommendedName>
        <fullName evidence="3">Outer membrane protein</fullName>
    </recommendedName>
</protein>
<reference evidence="1 2" key="1">
    <citation type="submission" date="2018-06" db="EMBL/GenBank/DDBJ databases">
        <authorList>
            <consortium name="Pathogen Informatics"/>
            <person name="Doyle S."/>
        </authorList>
    </citation>
    <scope>NUCLEOTIDE SEQUENCE [LARGE SCALE GENOMIC DNA]</scope>
    <source>
        <strain evidence="1 2">NCTC11647</strain>
    </source>
</reference>
<gene>
    <name evidence="1" type="ORF">NCTC11647_03614</name>
</gene>
<sequence length="276" mass="30676">MENKKTLLTASILAAGLLSSSVTFADNKKEDAPDPADVTKVVTSFKLSAGTNSNNNDFALEGELKIGGSFNPDNNFLTMISVTGAEKEEDPFEDGFDLREMRARWFQVFGTGLAGLPKAGYSLDFIDRSNDDSDVIDNIIAVGGIVKVPVLSNWVIYPNIAVVQANVKDEYKLAGTDDGIGIQVNLYNAIYLSKKGTYMMFSPQYSYLDFDGYVTQDLLLETTLGTPITENRRWWFNVTYKETFSDLSSDISSMPDKSMYANDDKRQFRAGVTYYF</sequence>
<name>A0A2T3QN44_PHODM</name>
<evidence type="ECO:0000313" key="2">
    <source>
        <dbReference type="Proteomes" id="UP000251647"/>
    </source>
</evidence>
<evidence type="ECO:0008006" key="3">
    <source>
        <dbReference type="Google" id="ProtNLM"/>
    </source>
</evidence>
<organism evidence="1 2">
    <name type="scientific">Photobacterium damselae</name>
    <dbReference type="NCBI Taxonomy" id="38293"/>
    <lineage>
        <taxon>Bacteria</taxon>
        <taxon>Pseudomonadati</taxon>
        <taxon>Pseudomonadota</taxon>
        <taxon>Gammaproteobacteria</taxon>
        <taxon>Vibrionales</taxon>
        <taxon>Vibrionaceae</taxon>
        <taxon>Photobacterium</taxon>
    </lineage>
</organism>
<dbReference type="EMBL" id="UATL01000005">
    <property type="protein sequence ID" value="SPY44664.1"/>
    <property type="molecule type" value="Genomic_DNA"/>
</dbReference>
<dbReference type="AlphaFoldDB" id="A0A2T3QN44"/>
<dbReference type="Proteomes" id="UP000251647">
    <property type="component" value="Unassembled WGS sequence"/>
</dbReference>
<evidence type="ECO:0000313" key="1">
    <source>
        <dbReference type="EMBL" id="SPY44664.1"/>
    </source>
</evidence>